<evidence type="ECO:0000256" key="1">
    <source>
        <dbReference type="SAM" id="MobiDB-lite"/>
    </source>
</evidence>
<feature type="region of interest" description="Disordered" evidence="1">
    <location>
        <begin position="68"/>
        <end position="121"/>
    </location>
</feature>
<organism evidence="2 3">
    <name type="scientific">Gymnopus androsaceus JB14</name>
    <dbReference type="NCBI Taxonomy" id="1447944"/>
    <lineage>
        <taxon>Eukaryota</taxon>
        <taxon>Fungi</taxon>
        <taxon>Dikarya</taxon>
        <taxon>Basidiomycota</taxon>
        <taxon>Agaricomycotina</taxon>
        <taxon>Agaricomycetes</taxon>
        <taxon>Agaricomycetidae</taxon>
        <taxon>Agaricales</taxon>
        <taxon>Marasmiineae</taxon>
        <taxon>Omphalotaceae</taxon>
        <taxon>Gymnopus</taxon>
    </lineage>
</organism>
<accession>A0A6A4HGZ5</accession>
<protein>
    <submittedName>
        <fullName evidence="2">Uncharacterized protein</fullName>
    </submittedName>
</protein>
<name>A0A6A4HGZ5_9AGAR</name>
<gene>
    <name evidence="2" type="ORF">BT96DRAFT_995985</name>
</gene>
<feature type="compositionally biased region" description="Polar residues" evidence="1">
    <location>
        <begin position="87"/>
        <end position="98"/>
    </location>
</feature>
<dbReference type="OrthoDB" id="3048359at2759"/>
<feature type="compositionally biased region" description="Low complexity" evidence="1">
    <location>
        <begin position="68"/>
        <end position="78"/>
    </location>
</feature>
<dbReference type="Proteomes" id="UP000799118">
    <property type="component" value="Unassembled WGS sequence"/>
</dbReference>
<dbReference type="AlphaFoldDB" id="A0A6A4HGZ5"/>
<proteinExistence type="predicted"/>
<dbReference type="EMBL" id="ML769500">
    <property type="protein sequence ID" value="KAE9397266.1"/>
    <property type="molecule type" value="Genomic_DNA"/>
</dbReference>
<evidence type="ECO:0000313" key="3">
    <source>
        <dbReference type="Proteomes" id="UP000799118"/>
    </source>
</evidence>
<keyword evidence="3" id="KW-1185">Reference proteome</keyword>
<reference evidence="2" key="1">
    <citation type="journal article" date="2019" name="Environ. Microbiol.">
        <title>Fungal ecological strategies reflected in gene transcription - a case study of two litter decomposers.</title>
        <authorList>
            <person name="Barbi F."/>
            <person name="Kohler A."/>
            <person name="Barry K."/>
            <person name="Baskaran P."/>
            <person name="Daum C."/>
            <person name="Fauchery L."/>
            <person name="Ihrmark K."/>
            <person name="Kuo A."/>
            <person name="LaButti K."/>
            <person name="Lipzen A."/>
            <person name="Morin E."/>
            <person name="Grigoriev I.V."/>
            <person name="Henrissat B."/>
            <person name="Lindahl B."/>
            <person name="Martin F."/>
        </authorList>
    </citation>
    <scope>NUCLEOTIDE SEQUENCE</scope>
    <source>
        <strain evidence="2">JB14</strain>
    </source>
</reference>
<evidence type="ECO:0000313" key="2">
    <source>
        <dbReference type="EMBL" id="KAE9397266.1"/>
    </source>
</evidence>
<sequence length="412" mass="46599">MAPADPPYHTIIMGQAGSDSKFAAIRQASIQCFNVVSPFQNLHVPGGYTSSFKLGKGKIIAPASSPLSQIQLQPSSSQTHSNKHSNKSQFCHGQASRSQKGRKPGMNSPTVQRDTFADLPKDDPFVPPAITAWKDVNKTIDQNGVLPGKRSLTVPDPGLFFGLQHQNQQSLYLFMWQHFRNAWLTALEGSRSPLTVELWCKILAYEYLQPIEPGQVISPKMQATLEATKIVEDVIRAYDSRMLLMPAPFTATFNPSTARKLIRELCMINFRAELIYIDQVLDTSKPVPQRTLTMAEFDAACAQHRHDRITLMNGVFLYHTLVPHPDDDLGIAAVDWSDRYNALKHFWALLNTWPFLKPAMWRRGMDMDLSHKWFGTREGAQWERMLAEYYVRSVFSVLKHPPSLPRRLVLAP</sequence>